<name>A0A6B3NH57_9CYAN</name>
<proteinExistence type="predicted"/>
<protein>
    <submittedName>
        <fullName evidence="1">tRNA-(Ms[2]io[6]A)-hydroxylase</fullName>
    </submittedName>
</protein>
<accession>A0A6B3NH57</accession>
<sequence>MSFSREPLINTLKRPTSWALVEQVIANLDAILLDHS</sequence>
<feature type="non-terminal residue" evidence="1">
    <location>
        <position position="36"/>
    </location>
</feature>
<dbReference type="AlphaFoldDB" id="A0A6B3NH57"/>
<gene>
    <name evidence="1" type="ORF">F6J89_26415</name>
</gene>
<comment type="caution">
    <text evidence="1">The sequence shown here is derived from an EMBL/GenBank/DDBJ whole genome shotgun (WGS) entry which is preliminary data.</text>
</comment>
<organism evidence="1">
    <name type="scientific">Symploca sp. SIO1C4</name>
    <dbReference type="NCBI Taxonomy" id="2607765"/>
    <lineage>
        <taxon>Bacteria</taxon>
        <taxon>Bacillati</taxon>
        <taxon>Cyanobacteriota</taxon>
        <taxon>Cyanophyceae</taxon>
        <taxon>Coleofasciculales</taxon>
        <taxon>Coleofasciculaceae</taxon>
        <taxon>Symploca</taxon>
    </lineage>
</organism>
<evidence type="ECO:0000313" key="1">
    <source>
        <dbReference type="EMBL" id="NER31057.1"/>
    </source>
</evidence>
<reference evidence="1" key="1">
    <citation type="submission" date="2019-11" db="EMBL/GenBank/DDBJ databases">
        <title>Genomic insights into an expanded diversity of filamentous marine cyanobacteria reveals the extraordinary biosynthetic potential of Moorea and Okeania.</title>
        <authorList>
            <person name="Ferreira Leao T."/>
            <person name="Wang M."/>
            <person name="Moss N."/>
            <person name="Da Silva R."/>
            <person name="Sanders J."/>
            <person name="Nurk S."/>
            <person name="Gurevich A."/>
            <person name="Humphrey G."/>
            <person name="Reher R."/>
            <person name="Zhu Q."/>
            <person name="Belda-Ferre P."/>
            <person name="Glukhov E."/>
            <person name="Rex R."/>
            <person name="Dorrestein P.C."/>
            <person name="Knight R."/>
            <person name="Pevzner P."/>
            <person name="Gerwick W.H."/>
            <person name="Gerwick L."/>
        </authorList>
    </citation>
    <scope>NUCLEOTIDE SEQUENCE</scope>
    <source>
        <strain evidence="1">SIO1C4</strain>
    </source>
</reference>
<dbReference type="EMBL" id="JAAHFQ010000710">
    <property type="protein sequence ID" value="NER31057.1"/>
    <property type="molecule type" value="Genomic_DNA"/>
</dbReference>